<protein>
    <recommendedName>
        <fullName evidence="5">Glycosyltransferase</fullName>
    </recommendedName>
</protein>
<reference evidence="4" key="1">
    <citation type="submission" date="2017-09" db="EMBL/GenBank/DDBJ databases">
        <title>Depth-based differentiation of microbial function through sediment-hosted aquifers and enrichment of novel symbionts in the deep terrestrial subsurface.</title>
        <authorList>
            <person name="Probst A.J."/>
            <person name="Ladd B."/>
            <person name="Jarett J.K."/>
            <person name="Geller-Mcgrath D.E."/>
            <person name="Sieber C.M.K."/>
            <person name="Emerson J.B."/>
            <person name="Anantharaman K."/>
            <person name="Thomas B.C."/>
            <person name="Malmstrom R."/>
            <person name="Stieglmeier M."/>
            <person name="Klingl A."/>
            <person name="Woyke T."/>
            <person name="Ryan C.M."/>
            <person name="Banfield J.F."/>
        </authorList>
    </citation>
    <scope>NUCLEOTIDE SEQUENCE [LARGE SCALE GENOMIC DNA]</scope>
</reference>
<evidence type="ECO:0000256" key="2">
    <source>
        <dbReference type="ARBA" id="ARBA00022679"/>
    </source>
</evidence>
<dbReference type="Proteomes" id="UP000231669">
    <property type="component" value="Unassembled WGS sequence"/>
</dbReference>
<dbReference type="Pfam" id="PF03808">
    <property type="entry name" value="Glyco_tran_WecG"/>
    <property type="match status" value="1"/>
</dbReference>
<dbReference type="InterPro" id="IPR004629">
    <property type="entry name" value="WecG_TagA_CpsF"/>
</dbReference>
<keyword evidence="1" id="KW-0328">Glycosyltransferase</keyword>
<accession>A0A2M6YFB0</accession>
<dbReference type="AlphaFoldDB" id="A0A2M6YFB0"/>
<dbReference type="PANTHER" id="PTHR34136:SF1">
    <property type="entry name" value="UDP-N-ACETYL-D-MANNOSAMINURONIC ACID TRANSFERASE"/>
    <property type="match status" value="1"/>
</dbReference>
<evidence type="ECO:0000256" key="1">
    <source>
        <dbReference type="ARBA" id="ARBA00022676"/>
    </source>
</evidence>
<name>A0A2M6YFB0_9BACT</name>
<comment type="caution">
    <text evidence="3">The sequence shown here is derived from an EMBL/GenBank/DDBJ whole genome shotgun (WGS) entry which is preliminary data.</text>
</comment>
<evidence type="ECO:0008006" key="5">
    <source>
        <dbReference type="Google" id="ProtNLM"/>
    </source>
</evidence>
<dbReference type="NCBIfam" id="TIGR00696">
    <property type="entry name" value="wecG_tagA_cpsF"/>
    <property type="match status" value="1"/>
</dbReference>
<dbReference type="GO" id="GO:0016758">
    <property type="term" value="F:hexosyltransferase activity"/>
    <property type="evidence" value="ECO:0007669"/>
    <property type="project" value="TreeGrafter"/>
</dbReference>
<keyword evidence="2" id="KW-0808">Transferase</keyword>
<dbReference type="PANTHER" id="PTHR34136">
    <property type="match status" value="1"/>
</dbReference>
<dbReference type="EMBL" id="PEXE01000005">
    <property type="protein sequence ID" value="PIU28835.1"/>
    <property type="molecule type" value="Genomic_DNA"/>
</dbReference>
<sequence length="240" mass="26647">MTKGKFRTDKSGLKYAQILGVKLNITSEGGVLNAIGNFLADKHKFSLITPNPELVVMASRDKKLLAVVNSFDLSVPDGVGLRLAVPNLPIIKGRKLFLALVSLAKKKQWRIFFLGGENIPGVTPGPRLNTAGEVVSGDDCLEKINAARPDLLFVGFGMPKQENWIYKNARKLNVGGIIAVGGTFDYVFGKAKLPPIWLEKAGLEWFWRLMVQPWRLARIFNAVIVFPLKVFRCKVRRKCA</sequence>
<evidence type="ECO:0000313" key="3">
    <source>
        <dbReference type="EMBL" id="PIU28835.1"/>
    </source>
</evidence>
<dbReference type="CDD" id="cd06533">
    <property type="entry name" value="Glyco_transf_WecG_TagA"/>
    <property type="match status" value="1"/>
</dbReference>
<proteinExistence type="predicted"/>
<gene>
    <name evidence="3" type="ORF">COT08_00230</name>
</gene>
<evidence type="ECO:0000313" key="4">
    <source>
        <dbReference type="Proteomes" id="UP000231669"/>
    </source>
</evidence>
<organism evidence="3 4">
    <name type="scientific">Candidatus Woesebacteria bacterium CG07_land_8_20_14_0_80_44_9</name>
    <dbReference type="NCBI Taxonomy" id="1975058"/>
    <lineage>
        <taxon>Bacteria</taxon>
        <taxon>Candidatus Woeseibacteriota</taxon>
    </lineage>
</organism>